<dbReference type="PROSITE" id="PS50934">
    <property type="entry name" value="SWIRM"/>
    <property type="match status" value="1"/>
</dbReference>
<feature type="region of interest" description="Disordered" evidence="5">
    <location>
        <begin position="1"/>
        <end position="56"/>
    </location>
</feature>
<dbReference type="CDD" id="cd00167">
    <property type="entry name" value="SANT"/>
    <property type="match status" value="1"/>
</dbReference>
<feature type="domain" description="SANT" evidence="8">
    <location>
        <begin position="356"/>
        <end position="407"/>
    </location>
</feature>
<evidence type="ECO:0000259" key="6">
    <source>
        <dbReference type="PROSITE" id="PS50090"/>
    </source>
</evidence>
<keyword evidence="1" id="KW-0805">Transcription regulation</keyword>
<feature type="domain" description="Myb-like" evidence="6">
    <location>
        <begin position="360"/>
        <end position="403"/>
    </location>
</feature>
<dbReference type="GO" id="GO:0006338">
    <property type="term" value="P:chromatin remodeling"/>
    <property type="evidence" value="ECO:0007669"/>
    <property type="project" value="UniProtKB-ARBA"/>
</dbReference>
<protein>
    <submittedName>
        <fullName evidence="9">SWI/SNF complex protein</fullName>
    </submittedName>
</protein>
<comment type="caution">
    <text evidence="9">The sequence shown here is derived from an EMBL/GenBank/DDBJ whole genome shotgun (WGS) entry which is preliminary data.</text>
</comment>
<dbReference type="OrthoDB" id="118550at2759"/>
<dbReference type="Pfam" id="PF00249">
    <property type="entry name" value="Myb_DNA-binding"/>
    <property type="match status" value="1"/>
</dbReference>
<dbReference type="PROSITE" id="PS50090">
    <property type="entry name" value="MYB_LIKE"/>
    <property type="match status" value="1"/>
</dbReference>
<dbReference type="InterPro" id="IPR032451">
    <property type="entry name" value="SMARCC_C"/>
</dbReference>
<reference evidence="9" key="1">
    <citation type="journal article" date="2020" name="Stud. Mycol.">
        <title>101 Dothideomycetes genomes: a test case for predicting lifestyles and emergence of pathogens.</title>
        <authorList>
            <person name="Haridas S."/>
            <person name="Albert R."/>
            <person name="Binder M."/>
            <person name="Bloem J."/>
            <person name="Labutti K."/>
            <person name="Salamov A."/>
            <person name="Andreopoulos B."/>
            <person name="Baker S."/>
            <person name="Barry K."/>
            <person name="Bills G."/>
            <person name="Bluhm B."/>
            <person name="Cannon C."/>
            <person name="Castanera R."/>
            <person name="Culley D."/>
            <person name="Daum C."/>
            <person name="Ezra D."/>
            <person name="Gonzalez J."/>
            <person name="Henrissat B."/>
            <person name="Kuo A."/>
            <person name="Liang C."/>
            <person name="Lipzen A."/>
            <person name="Lutzoni F."/>
            <person name="Magnuson J."/>
            <person name="Mondo S."/>
            <person name="Nolan M."/>
            <person name="Ohm R."/>
            <person name="Pangilinan J."/>
            <person name="Park H.-J."/>
            <person name="Ramirez L."/>
            <person name="Alfaro M."/>
            <person name="Sun H."/>
            <person name="Tritt A."/>
            <person name="Yoshinaga Y."/>
            <person name="Zwiers L.-H."/>
            <person name="Turgeon B."/>
            <person name="Goodwin S."/>
            <person name="Spatafora J."/>
            <person name="Crous P."/>
            <person name="Grigoriev I."/>
        </authorList>
    </citation>
    <scope>NUCLEOTIDE SEQUENCE</scope>
    <source>
        <strain evidence="9">CBS 130266</strain>
    </source>
</reference>
<dbReference type="PANTHER" id="PTHR12802:SF41">
    <property type="entry name" value="BRAHMA ASSOCIATED PROTEIN 155 KDA"/>
    <property type="match status" value="1"/>
</dbReference>
<evidence type="ECO:0000256" key="1">
    <source>
        <dbReference type="ARBA" id="ARBA00023015"/>
    </source>
</evidence>
<evidence type="ECO:0000256" key="5">
    <source>
        <dbReference type="SAM" id="MobiDB-lite"/>
    </source>
</evidence>
<dbReference type="InterPro" id="IPR041984">
    <property type="entry name" value="Rsc8/Ssr1/Ssr2_ZZ"/>
</dbReference>
<evidence type="ECO:0000313" key="10">
    <source>
        <dbReference type="Proteomes" id="UP000800235"/>
    </source>
</evidence>
<evidence type="ECO:0000256" key="4">
    <source>
        <dbReference type="ARBA" id="ARBA00023242"/>
    </source>
</evidence>
<dbReference type="FunFam" id="1.10.10.60:FF:000014">
    <property type="entry name" value="SWI/SNF complex subunit SMARCC2 isoform C"/>
    <property type="match status" value="1"/>
</dbReference>
<dbReference type="Gene3D" id="1.10.10.60">
    <property type="entry name" value="Homeodomain-like"/>
    <property type="match status" value="1"/>
</dbReference>
<dbReference type="InterPro" id="IPR017884">
    <property type="entry name" value="SANT_dom"/>
</dbReference>
<dbReference type="InterPro" id="IPR009057">
    <property type="entry name" value="Homeodomain-like_sf"/>
</dbReference>
<dbReference type="AlphaFoldDB" id="A0A9P4TXY5"/>
<feature type="compositionally biased region" description="Basic and acidic residues" evidence="5">
    <location>
        <begin position="475"/>
        <end position="492"/>
    </location>
</feature>
<feature type="region of interest" description="Disordered" evidence="5">
    <location>
        <begin position="198"/>
        <end position="217"/>
    </location>
</feature>
<dbReference type="GO" id="GO:0016514">
    <property type="term" value="C:SWI/SNF complex"/>
    <property type="evidence" value="ECO:0007669"/>
    <property type="project" value="TreeGrafter"/>
</dbReference>
<evidence type="ECO:0000256" key="2">
    <source>
        <dbReference type="ARBA" id="ARBA00023125"/>
    </source>
</evidence>
<dbReference type="Pfam" id="PF16495">
    <property type="entry name" value="SWIRM-assoc_1"/>
    <property type="match status" value="1"/>
</dbReference>
<organism evidence="9 10">
    <name type="scientific">Tothia fuscella</name>
    <dbReference type="NCBI Taxonomy" id="1048955"/>
    <lineage>
        <taxon>Eukaryota</taxon>
        <taxon>Fungi</taxon>
        <taxon>Dikarya</taxon>
        <taxon>Ascomycota</taxon>
        <taxon>Pezizomycotina</taxon>
        <taxon>Dothideomycetes</taxon>
        <taxon>Pleosporomycetidae</taxon>
        <taxon>Venturiales</taxon>
        <taxon>Cylindrosympodiaceae</taxon>
        <taxon>Tothia</taxon>
    </lineage>
</organism>
<dbReference type="CDD" id="cd02336">
    <property type="entry name" value="ZZ_RSC8"/>
    <property type="match status" value="1"/>
</dbReference>
<dbReference type="SUPFAM" id="SSF46689">
    <property type="entry name" value="Homeodomain-like"/>
    <property type="match status" value="2"/>
</dbReference>
<name>A0A9P4TXY5_9PEZI</name>
<accession>A0A9P4TXY5</accession>
<feature type="domain" description="SWIRM" evidence="7">
    <location>
        <begin position="85"/>
        <end position="182"/>
    </location>
</feature>
<dbReference type="InterPro" id="IPR036388">
    <property type="entry name" value="WH-like_DNA-bd_sf"/>
</dbReference>
<keyword evidence="10" id="KW-1185">Reference proteome</keyword>
<evidence type="ECO:0000313" key="9">
    <source>
        <dbReference type="EMBL" id="KAF2430070.1"/>
    </source>
</evidence>
<dbReference type="Proteomes" id="UP000800235">
    <property type="component" value="Unassembled WGS sequence"/>
</dbReference>
<dbReference type="InterPro" id="IPR001005">
    <property type="entry name" value="SANT/Myb"/>
</dbReference>
<evidence type="ECO:0000256" key="3">
    <source>
        <dbReference type="ARBA" id="ARBA00023163"/>
    </source>
</evidence>
<proteinExistence type="predicted"/>
<dbReference type="PROSITE" id="PS51293">
    <property type="entry name" value="SANT"/>
    <property type="match status" value="1"/>
</dbReference>
<dbReference type="Gene3D" id="1.10.10.10">
    <property type="entry name" value="Winged helix-like DNA-binding domain superfamily/Winged helix DNA-binding domain"/>
    <property type="match status" value="1"/>
</dbReference>
<dbReference type="GO" id="GO:0045893">
    <property type="term" value="P:positive regulation of DNA-templated transcription"/>
    <property type="evidence" value="ECO:0007669"/>
    <property type="project" value="TreeGrafter"/>
</dbReference>
<dbReference type="PANTHER" id="PTHR12802">
    <property type="entry name" value="SWI/SNF COMPLEX-RELATED"/>
    <property type="match status" value="1"/>
</dbReference>
<gene>
    <name evidence="9" type="ORF">EJ08DRAFT_589570</name>
</gene>
<evidence type="ECO:0000259" key="7">
    <source>
        <dbReference type="PROSITE" id="PS50934"/>
    </source>
</evidence>
<dbReference type="FunFam" id="1.10.10.10:FF:000020">
    <property type="entry name" value="SWI/SNF complex subunit SMARCC2 isoform c"/>
    <property type="match status" value="1"/>
</dbReference>
<keyword evidence="3" id="KW-0804">Transcription</keyword>
<dbReference type="Pfam" id="PF04433">
    <property type="entry name" value="SWIRM"/>
    <property type="match status" value="1"/>
</dbReference>
<keyword evidence="2" id="KW-0238">DNA-binding</keyword>
<dbReference type="GO" id="GO:0003677">
    <property type="term" value="F:DNA binding"/>
    <property type="evidence" value="ECO:0007669"/>
    <property type="project" value="UniProtKB-KW"/>
</dbReference>
<dbReference type="SMART" id="SM00717">
    <property type="entry name" value="SANT"/>
    <property type="match status" value="1"/>
</dbReference>
<evidence type="ECO:0000259" key="8">
    <source>
        <dbReference type="PROSITE" id="PS51293"/>
    </source>
</evidence>
<dbReference type="InterPro" id="IPR007526">
    <property type="entry name" value="SWIRM"/>
</dbReference>
<keyword evidence="4" id="KW-0539">Nucleus</keyword>
<dbReference type="GO" id="GO:0042393">
    <property type="term" value="F:histone binding"/>
    <property type="evidence" value="ECO:0007669"/>
    <property type="project" value="TreeGrafter"/>
</dbReference>
<feature type="region of interest" description="Disordered" evidence="5">
    <location>
        <begin position="250"/>
        <end position="279"/>
    </location>
</feature>
<sequence length="663" mass="72757">MDEDVEDSKPSGDTSVPDISDNPLDAPHAPVHETDDADAAGDAEMGGTDDKKDESAVDTYVDPATAKSNIESAARSHLVAQTHQIVLPSYSAWFDMNSIHNIERKGLPEWFNSRNRSKTPATYKDTRDFMVNTYRLNPTEYLTFTACRRNLCGDVCAIMRVHNFLEAWGLINYQVDPDTRPSNIGPPFTGHFRITADTPRGLQPHQPAPGSTVTSGKAFAQTERLANAATPSKSDLNYDIRRNVYEANGKAAAGDDKKEAANGESSAANGTSGEETTAKLEDSLKEPVKRYFCHTCGIDCTKTRYHYAKTEVPGQSTDAAKYDICPSCMTDNHKPNNTHSSDYVRLDSDSMSTLQDRDKPWSETEELLLLEGLEMYDDDWNKISDWVGSRTREECVLKFLQLEIEDKYAEPEPGMDVASVGASALQYLGAGRVPFSQADNPVLSVMSYLVGLADPKVTAAAAGKAVEEVKKTMRARIERGSSSDKGKEKEGVEAESAMEVDAASPGATDDNAVVTSTTSSRPNSLTTVPFALSAARSAALSSHQERSLTRLIHTVTNLQMNKLELKQQQFAELEALLSAERRDLERRRQTLFLDRLGFQKRCRSVQEAFARAAQLPTAEGMRLVQETIKASMENEALGLKKSDAVNGGEVQPPAEDMVKAFEL</sequence>
<feature type="region of interest" description="Disordered" evidence="5">
    <location>
        <begin position="475"/>
        <end position="520"/>
    </location>
</feature>
<feature type="compositionally biased region" description="Polar residues" evidence="5">
    <location>
        <begin position="264"/>
        <end position="275"/>
    </location>
</feature>
<dbReference type="EMBL" id="MU007041">
    <property type="protein sequence ID" value="KAF2430070.1"/>
    <property type="molecule type" value="Genomic_DNA"/>
</dbReference>